<dbReference type="EMBL" id="JADWVN010000026">
    <property type="protein sequence ID" value="MBL7527329.1"/>
    <property type="molecule type" value="Genomic_DNA"/>
</dbReference>
<sequence>MQELARNRRKNQTNAENRMWYYLRNRRLGGYKFVREQVIGQYIADFVCRESKLIIEVDGGQHMAAEAYDHQRTKDLEAVGYRVMRVWNNEVFSNIQGVMERILSLLEGGQLIRNPHPQPFSLKREKGGLA</sequence>
<organism evidence="2 3">
    <name type="scientific">Legionella bononiensis</name>
    <dbReference type="NCBI Taxonomy" id="2793102"/>
    <lineage>
        <taxon>Bacteria</taxon>
        <taxon>Pseudomonadati</taxon>
        <taxon>Pseudomonadota</taxon>
        <taxon>Gammaproteobacteria</taxon>
        <taxon>Legionellales</taxon>
        <taxon>Legionellaceae</taxon>
        <taxon>Legionella</taxon>
    </lineage>
</organism>
<dbReference type="GO" id="GO:0004519">
    <property type="term" value="F:endonuclease activity"/>
    <property type="evidence" value="ECO:0007669"/>
    <property type="project" value="UniProtKB-KW"/>
</dbReference>
<accession>A0ABS1WDE1</accession>
<dbReference type="Pfam" id="PF04480">
    <property type="entry name" value="DUF559"/>
    <property type="match status" value="1"/>
</dbReference>
<dbReference type="PANTHER" id="PTHR38590:SF1">
    <property type="entry name" value="BLL0828 PROTEIN"/>
    <property type="match status" value="1"/>
</dbReference>
<evidence type="ECO:0000259" key="1">
    <source>
        <dbReference type="Pfam" id="PF04480"/>
    </source>
</evidence>
<keyword evidence="2" id="KW-0378">Hydrolase</keyword>
<keyword evidence="2" id="KW-0540">Nuclease</keyword>
<gene>
    <name evidence="2" type="ORF">I5282_12215</name>
</gene>
<proteinExistence type="predicted"/>
<keyword evidence="2" id="KW-0255">Endonuclease</keyword>
<comment type="caution">
    <text evidence="2">The sequence shown here is derived from an EMBL/GenBank/DDBJ whole genome shotgun (WGS) entry which is preliminary data.</text>
</comment>
<dbReference type="SUPFAM" id="SSF52980">
    <property type="entry name" value="Restriction endonuclease-like"/>
    <property type="match status" value="1"/>
</dbReference>
<evidence type="ECO:0000313" key="2">
    <source>
        <dbReference type="EMBL" id="MBL7527329.1"/>
    </source>
</evidence>
<evidence type="ECO:0000313" key="3">
    <source>
        <dbReference type="Proteomes" id="UP000809910"/>
    </source>
</evidence>
<feature type="domain" description="DUF559" evidence="1">
    <location>
        <begin position="2"/>
        <end position="106"/>
    </location>
</feature>
<reference evidence="2 3" key="1">
    <citation type="submission" date="2020-12" db="EMBL/GenBank/DDBJ databases">
        <title>WGS of Legionella: environmental sample.</title>
        <authorList>
            <person name="Cristino S."/>
            <person name="Girolamini L."/>
            <person name="Salaris S."/>
            <person name="Pascale M.R."/>
            <person name="Mazzotta M."/>
            <person name="Orsini M."/>
            <person name="Grottola A."/>
        </authorList>
    </citation>
    <scope>NUCLEOTIDE SEQUENCE [LARGE SCALE GENOMIC DNA]</scope>
    <source>
        <strain evidence="2 3">30cs62</strain>
    </source>
</reference>
<dbReference type="InterPro" id="IPR047216">
    <property type="entry name" value="Endonuclease_DUF559_bact"/>
</dbReference>
<protein>
    <submittedName>
        <fullName evidence="2">Endonuclease domain-containing protein</fullName>
    </submittedName>
</protein>
<name>A0ABS1WDE1_9GAMM</name>
<keyword evidence="3" id="KW-1185">Reference proteome</keyword>
<dbReference type="Proteomes" id="UP000809910">
    <property type="component" value="Unassembled WGS sequence"/>
</dbReference>
<dbReference type="InterPro" id="IPR007569">
    <property type="entry name" value="DUF559"/>
</dbReference>
<dbReference type="Gene3D" id="3.40.960.10">
    <property type="entry name" value="VSR Endonuclease"/>
    <property type="match status" value="1"/>
</dbReference>
<dbReference type="InterPro" id="IPR011335">
    <property type="entry name" value="Restrct_endonuc-II-like"/>
</dbReference>
<dbReference type="CDD" id="cd01038">
    <property type="entry name" value="Endonuclease_DUF559"/>
    <property type="match status" value="1"/>
</dbReference>
<dbReference type="PANTHER" id="PTHR38590">
    <property type="entry name" value="BLL0828 PROTEIN"/>
    <property type="match status" value="1"/>
</dbReference>